<dbReference type="AlphaFoldDB" id="A0AAE0AX90"/>
<proteinExistence type="predicted"/>
<sequence length="112" mass="12852">MVRGLSVVSSSISKKNKVRCDTVLMKSHSMNLRSFGVCSNLKIQNSEIISMEIWNLEEEVMKVLEKGLAIGLNFNGRKKELLEIIARREEENDDRFRDLVRSLVQKHKATGF</sequence>
<reference evidence="1" key="1">
    <citation type="journal article" date="2023" name="Plant J.">
        <title>Genome sequences and population genomics provide insights into the demographic history, inbreeding, and mutation load of two 'living fossil' tree species of Dipteronia.</title>
        <authorList>
            <person name="Feng Y."/>
            <person name="Comes H.P."/>
            <person name="Chen J."/>
            <person name="Zhu S."/>
            <person name="Lu R."/>
            <person name="Zhang X."/>
            <person name="Li P."/>
            <person name="Qiu J."/>
            <person name="Olsen K.M."/>
            <person name="Qiu Y."/>
        </authorList>
    </citation>
    <scope>NUCLEOTIDE SEQUENCE</scope>
    <source>
        <strain evidence="1">NBL</strain>
    </source>
</reference>
<gene>
    <name evidence="1" type="ORF">Dsin_005129</name>
</gene>
<dbReference type="Proteomes" id="UP001281410">
    <property type="component" value="Unassembled WGS sequence"/>
</dbReference>
<protein>
    <submittedName>
        <fullName evidence="1">Uncharacterized protein</fullName>
    </submittedName>
</protein>
<accession>A0AAE0AX90</accession>
<name>A0AAE0AX90_9ROSI</name>
<dbReference type="EMBL" id="JANJYJ010000002">
    <property type="protein sequence ID" value="KAK3225267.1"/>
    <property type="molecule type" value="Genomic_DNA"/>
</dbReference>
<comment type="caution">
    <text evidence="1">The sequence shown here is derived from an EMBL/GenBank/DDBJ whole genome shotgun (WGS) entry which is preliminary data.</text>
</comment>
<evidence type="ECO:0000313" key="2">
    <source>
        <dbReference type="Proteomes" id="UP001281410"/>
    </source>
</evidence>
<organism evidence="1 2">
    <name type="scientific">Dipteronia sinensis</name>
    <dbReference type="NCBI Taxonomy" id="43782"/>
    <lineage>
        <taxon>Eukaryota</taxon>
        <taxon>Viridiplantae</taxon>
        <taxon>Streptophyta</taxon>
        <taxon>Embryophyta</taxon>
        <taxon>Tracheophyta</taxon>
        <taxon>Spermatophyta</taxon>
        <taxon>Magnoliopsida</taxon>
        <taxon>eudicotyledons</taxon>
        <taxon>Gunneridae</taxon>
        <taxon>Pentapetalae</taxon>
        <taxon>rosids</taxon>
        <taxon>malvids</taxon>
        <taxon>Sapindales</taxon>
        <taxon>Sapindaceae</taxon>
        <taxon>Hippocastanoideae</taxon>
        <taxon>Acereae</taxon>
        <taxon>Dipteronia</taxon>
    </lineage>
</organism>
<keyword evidence="2" id="KW-1185">Reference proteome</keyword>
<evidence type="ECO:0000313" key="1">
    <source>
        <dbReference type="EMBL" id="KAK3225267.1"/>
    </source>
</evidence>